<dbReference type="EMBL" id="GDHC01019240">
    <property type="protein sequence ID" value="JAP99388.1"/>
    <property type="molecule type" value="Transcribed_RNA"/>
</dbReference>
<reference evidence="2" key="1">
    <citation type="journal article" date="2014" name="PLoS ONE">
        <title>Transcriptome-Based Identification of ABC Transporters in the Western Tarnished Plant Bug Lygus hesperus.</title>
        <authorList>
            <person name="Hull J.J."/>
            <person name="Chaney K."/>
            <person name="Geib S.M."/>
            <person name="Fabrick J.A."/>
            <person name="Brent C.S."/>
            <person name="Walsh D."/>
            <person name="Lavine L.C."/>
        </authorList>
    </citation>
    <scope>NUCLEOTIDE SEQUENCE</scope>
</reference>
<evidence type="ECO:0000313" key="2">
    <source>
        <dbReference type="EMBL" id="JAG06849.1"/>
    </source>
</evidence>
<sequence length="128" mass="13538">MNDTLNEHKPAWHGSGRHLIVPKAHTNVAKSIGKCNTTSSITAKTLTPSQSTISAGSASTLLLSSKLKSVVNSANTTKKHAKIVHVKSQNSISNHTTNNTTTNDNSGRSSSSGTCNKNDNSMYRSTSD</sequence>
<dbReference type="AlphaFoldDB" id="A0A0A9WGD1"/>
<accession>A0A0A9WGD1</accession>
<reference evidence="2" key="2">
    <citation type="submission" date="2014-07" db="EMBL/GenBank/DDBJ databases">
        <authorList>
            <person name="Hull J."/>
        </authorList>
    </citation>
    <scope>NUCLEOTIDE SEQUENCE</scope>
</reference>
<protein>
    <submittedName>
        <fullName evidence="2">Uncharacterized protein</fullName>
    </submittedName>
</protein>
<name>A0A0A9WGD1_LYGHE</name>
<organism evidence="2">
    <name type="scientific">Lygus hesperus</name>
    <name type="common">Western plant bug</name>
    <dbReference type="NCBI Taxonomy" id="30085"/>
    <lineage>
        <taxon>Eukaryota</taxon>
        <taxon>Metazoa</taxon>
        <taxon>Ecdysozoa</taxon>
        <taxon>Arthropoda</taxon>
        <taxon>Hexapoda</taxon>
        <taxon>Insecta</taxon>
        <taxon>Pterygota</taxon>
        <taxon>Neoptera</taxon>
        <taxon>Paraneoptera</taxon>
        <taxon>Hemiptera</taxon>
        <taxon>Heteroptera</taxon>
        <taxon>Panheteroptera</taxon>
        <taxon>Cimicomorpha</taxon>
        <taxon>Miridae</taxon>
        <taxon>Mirini</taxon>
        <taxon>Lygus</taxon>
    </lineage>
</organism>
<proteinExistence type="predicted"/>
<feature type="compositionally biased region" description="Polar residues" evidence="1">
    <location>
        <begin position="115"/>
        <end position="128"/>
    </location>
</feature>
<evidence type="ECO:0000256" key="1">
    <source>
        <dbReference type="SAM" id="MobiDB-lite"/>
    </source>
</evidence>
<gene>
    <name evidence="2" type="ORF">CM83_25838</name>
    <name evidence="3" type="ORF">g.13391</name>
</gene>
<dbReference type="EMBL" id="GBHO01036755">
    <property type="protein sequence ID" value="JAG06849.1"/>
    <property type="molecule type" value="Transcribed_RNA"/>
</dbReference>
<feature type="compositionally biased region" description="Low complexity" evidence="1">
    <location>
        <begin position="88"/>
        <end position="114"/>
    </location>
</feature>
<reference evidence="3" key="3">
    <citation type="journal article" date="2016" name="Gigascience">
        <title>De novo construction of an expanded transcriptome assembly for the western tarnished plant bug, Lygus hesperus.</title>
        <authorList>
            <person name="Tassone E.E."/>
            <person name="Geib S.M."/>
            <person name="Hall B."/>
            <person name="Fabrick J.A."/>
            <person name="Brent C.S."/>
            <person name="Hull J.J."/>
        </authorList>
    </citation>
    <scope>NUCLEOTIDE SEQUENCE</scope>
</reference>
<feature type="region of interest" description="Disordered" evidence="1">
    <location>
        <begin position="81"/>
        <end position="128"/>
    </location>
</feature>
<evidence type="ECO:0000313" key="3">
    <source>
        <dbReference type="EMBL" id="JAP99388.1"/>
    </source>
</evidence>